<protein>
    <submittedName>
        <fullName evidence="6">rRNA methyltransferase</fullName>
    </submittedName>
</protein>
<organism evidence="6 7">
    <name type="scientific">Mariniplasma anaerobium</name>
    <dbReference type="NCBI Taxonomy" id="2735436"/>
    <lineage>
        <taxon>Bacteria</taxon>
        <taxon>Bacillati</taxon>
        <taxon>Mycoplasmatota</taxon>
        <taxon>Mollicutes</taxon>
        <taxon>Acholeplasmatales</taxon>
        <taxon>Acholeplasmataceae</taxon>
        <taxon>Mariniplasma</taxon>
    </lineage>
</organism>
<dbReference type="PANTHER" id="PTHR43191">
    <property type="entry name" value="RRNA METHYLTRANSFERASE 3"/>
    <property type="match status" value="1"/>
</dbReference>
<reference evidence="6" key="1">
    <citation type="submission" date="2021-01" db="EMBL/GenBank/DDBJ databases">
        <title>Draft genome sequence of Acholeplasmataceae bacterium strain Mahy22.</title>
        <authorList>
            <person name="Watanabe M."/>
            <person name="Kojima H."/>
            <person name="Fukui M."/>
        </authorList>
    </citation>
    <scope>NUCLEOTIDE SEQUENCE</scope>
    <source>
        <strain evidence="6">Mahy22</strain>
    </source>
</reference>
<keyword evidence="7" id="KW-1185">Reference proteome</keyword>
<dbReference type="Proteomes" id="UP000620133">
    <property type="component" value="Chromosome"/>
</dbReference>
<evidence type="ECO:0000256" key="3">
    <source>
        <dbReference type="ARBA" id="ARBA00022679"/>
    </source>
</evidence>
<gene>
    <name evidence="6" type="ORF">MPAN_014540</name>
</gene>
<evidence type="ECO:0000256" key="1">
    <source>
        <dbReference type="ARBA" id="ARBA00007228"/>
    </source>
</evidence>
<dbReference type="GO" id="GO:0003723">
    <property type="term" value="F:RNA binding"/>
    <property type="evidence" value="ECO:0007669"/>
    <property type="project" value="InterPro"/>
</dbReference>
<keyword evidence="2 6" id="KW-0489">Methyltransferase</keyword>
<evidence type="ECO:0000313" key="7">
    <source>
        <dbReference type="Proteomes" id="UP000620133"/>
    </source>
</evidence>
<feature type="domain" description="MRM3-like substrate binding" evidence="5">
    <location>
        <begin position="7"/>
        <end position="56"/>
    </location>
</feature>
<dbReference type="KEGG" id="manr:MPAN_014540"/>
<dbReference type="GO" id="GO:0008173">
    <property type="term" value="F:RNA methyltransferase activity"/>
    <property type="evidence" value="ECO:0007669"/>
    <property type="project" value="InterPro"/>
</dbReference>
<name>A0A7U9THH5_9MOLU</name>
<dbReference type="InterPro" id="IPR029064">
    <property type="entry name" value="Ribosomal_eL30-like_sf"/>
</dbReference>
<dbReference type="Gene3D" id="3.30.1330.30">
    <property type="match status" value="1"/>
</dbReference>
<comment type="similarity">
    <text evidence="1">Belongs to the class IV-like SAM-binding methyltransferase superfamily. RNA methyltransferase TrmH family.</text>
</comment>
<dbReference type="SUPFAM" id="SSF55315">
    <property type="entry name" value="L30e-like"/>
    <property type="match status" value="1"/>
</dbReference>
<dbReference type="RefSeq" id="WP_176239211.1">
    <property type="nucleotide sequence ID" value="NZ_AP024412.1"/>
</dbReference>
<evidence type="ECO:0000259" key="4">
    <source>
        <dbReference type="Pfam" id="PF00588"/>
    </source>
</evidence>
<dbReference type="InterPro" id="IPR001537">
    <property type="entry name" value="SpoU_MeTrfase"/>
</dbReference>
<dbReference type="Gene3D" id="3.40.1280.10">
    <property type="match status" value="1"/>
</dbReference>
<dbReference type="GO" id="GO:0006396">
    <property type="term" value="P:RNA processing"/>
    <property type="evidence" value="ECO:0007669"/>
    <property type="project" value="InterPro"/>
</dbReference>
<dbReference type="InterPro" id="IPR029026">
    <property type="entry name" value="tRNA_m1G_MTases_N"/>
</dbReference>
<evidence type="ECO:0000256" key="2">
    <source>
        <dbReference type="ARBA" id="ARBA00022603"/>
    </source>
</evidence>
<dbReference type="GO" id="GO:0032259">
    <property type="term" value="P:methylation"/>
    <property type="evidence" value="ECO:0007669"/>
    <property type="project" value="UniProtKB-KW"/>
</dbReference>
<dbReference type="Pfam" id="PF00588">
    <property type="entry name" value="SpoU_methylase"/>
    <property type="match status" value="1"/>
</dbReference>
<sequence>MIISKQNKQFKLWKKLMTKKYRDLHDMFLVYGKHLVDKARDKGALIEVVTSNLEIEGTLVSTELMDELQQTETYIDLIGVCKKTNDKLESNNILVLDDVQDPDNVGALIRSAAAFGFKHIIMSHKTADLYNEKVIRASKGAIFDCYIERSQLLLRLTELKDQGYQIVGADAHETGEPQKNKKLALVLGNEGHGLSDSIKDICDEFVTIKTNEVESLNVSVAGGILMHEWRFMI</sequence>
<dbReference type="InterPro" id="IPR051259">
    <property type="entry name" value="rRNA_Methyltransferase"/>
</dbReference>
<dbReference type="EMBL" id="AP024412">
    <property type="protein sequence ID" value="BCR36561.1"/>
    <property type="molecule type" value="Genomic_DNA"/>
</dbReference>
<dbReference type="AlphaFoldDB" id="A0A7U9THH5"/>
<dbReference type="SUPFAM" id="SSF75217">
    <property type="entry name" value="alpha/beta knot"/>
    <property type="match status" value="1"/>
</dbReference>
<dbReference type="InterPro" id="IPR053888">
    <property type="entry name" value="MRM3-like_sub_bind"/>
</dbReference>
<evidence type="ECO:0000259" key="5">
    <source>
        <dbReference type="Pfam" id="PF22435"/>
    </source>
</evidence>
<feature type="domain" description="tRNA/rRNA methyltransferase SpoU type" evidence="4">
    <location>
        <begin position="93"/>
        <end position="227"/>
    </location>
</feature>
<dbReference type="CDD" id="cd18095">
    <property type="entry name" value="SpoU-like_rRNA-MTase"/>
    <property type="match status" value="1"/>
</dbReference>
<dbReference type="InterPro" id="IPR029028">
    <property type="entry name" value="Alpha/beta_knot_MTases"/>
</dbReference>
<dbReference type="PANTHER" id="PTHR43191:SF2">
    <property type="entry name" value="RRNA METHYLTRANSFERASE 3, MITOCHONDRIAL"/>
    <property type="match status" value="1"/>
</dbReference>
<proteinExistence type="inferred from homology"/>
<evidence type="ECO:0000313" key="6">
    <source>
        <dbReference type="EMBL" id="BCR36561.1"/>
    </source>
</evidence>
<accession>A0A7U9THH5</accession>
<dbReference type="Pfam" id="PF22435">
    <property type="entry name" value="MRM3-like_sub_bind"/>
    <property type="match status" value="1"/>
</dbReference>
<keyword evidence="3" id="KW-0808">Transferase</keyword>